<proteinExistence type="predicted"/>
<dbReference type="Proteomes" id="UP000823046">
    <property type="component" value="Unassembled WGS sequence"/>
</dbReference>
<protein>
    <recommendedName>
        <fullName evidence="2">Serine aminopeptidase S33 domain-containing protein</fullName>
    </recommendedName>
</protein>
<dbReference type="SUPFAM" id="SSF53474">
    <property type="entry name" value="alpha/beta-Hydrolases"/>
    <property type="match status" value="1"/>
</dbReference>
<dbReference type="InterPro" id="IPR029058">
    <property type="entry name" value="AB_hydrolase_fold"/>
</dbReference>
<dbReference type="InterPro" id="IPR022742">
    <property type="entry name" value="Hydrolase_4"/>
</dbReference>
<name>A0ABQ7J668_9APIC</name>
<dbReference type="InterPro" id="IPR052920">
    <property type="entry name" value="DNA-binding_regulatory"/>
</dbReference>
<gene>
    <name evidence="3" type="ORF">IE077_000970</name>
</gene>
<dbReference type="Pfam" id="PF12146">
    <property type="entry name" value="Hydrolase_4"/>
    <property type="match status" value="1"/>
</dbReference>
<dbReference type="Gene3D" id="3.40.50.1820">
    <property type="entry name" value="alpha/beta hydrolase"/>
    <property type="match status" value="1"/>
</dbReference>
<feature type="non-terminal residue" evidence="3">
    <location>
        <position position="605"/>
    </location>
</feature>
<dbReference type="PANTHER" id="PTHR43358">
    <property type="entry name" value="ALPHA/BETA-HYDROLASE"/>
    <property type="match status" value="1"/>
</dbReference>
<feature type="domain" description="Serine aminopeptidase S33" evidence="2">
    <location>
        <begin position="114"/>
        <end position="222"/>
    </location>
</feature>
<dbReference type="EMBL" id="JADAQX010000742">
    <property type="protein sequence ID" value="KAF8819471.1"/>
    <property type="molecule type" value="Genomic_DNA"/>
</dbReference>
<feature type="region of interest" description="Disordered" evidence="1">
    <location>
        <begin position="573"/>
        <end position="605"/>
    </location>
</feature>
<evidence type="ECO:0000259" key="2">
    <source>
        <dbReference type="Pfam" id="PF12146"/>
    </source>
</evidence>
<evidence type="ECO:0000313" key="4">
    <source>
        <dbReference type="Proteomes" id="UP000823046"/>
    </source>
</evidence>
<comment type="caution">
    <text evidence="3">The sequence shown here is derived from an EMBL/GenBank/DDBJ whole genome shotgun (WGS) entry which is preliminary data.</text>
</comment>
<dbReference type="PANTHER" id="PTHR43358:SF4">
    <property type="entry name" value="ALPHA_BETA HYDROLASE FOLD-1 DOMAIN-CONTAINING PROTEIN"/>
    <property type="match status" value="1"/>
</dbReference>
<reference evidence="3 4" key="1">
    <citation type="journal article" date="2020" name="bioRxiv">
        <title>Metabolic contributions of an alphaproteobacterial endosymbiont in the apicomplexan Cardiosporidium cionae.</title>
        <authorList>
            <person name="Hunter E.S."/>
            <person name="Paight C.J."/>
            <person name="Lane C.E."/>
        </authorList>
    </citation>
    <scope>NUCLEOTIDE SEQUENCE [LARGE SCALE GENOMIC DNA]</scope>
    <source>
        <strain evidence="3">ESH_2018</strain>
    </source>
</reference>
<sequence length="605" mass="67035">MPETVSTFLFSRDISSTRKTMNLLQKIRDQYSELWKAIIRPPRDSYQLPDLGPKFFRLRNVDYFREDLELRNNRDMALQCSHFKPIEKFRAAKKLPCIIYLHGNSSSRIESIGYIPELLSPRMTLFSLDFSGSGQSEGEYVSLGWWEREDLATVIKFLRNCGETSYIGLWGRSMGAVTALLHGHRDPSIAGMVLDSPFANLRLLAEELVEQFLSTKLPRFVVFSALGMLRLAILNKANFDIDHLSPADYVDRCFIPALFVVSDNDTFILPHHGCDLHAKYAGEKQIVTVKGDHNSVRPQSFIERVQIFFQHTLQRDFSTGGSSLPSSAFESSDEWDPFVSFSPSSMRLRPYHSNGQNLVGGNVPSSSDFSSDSEYFRHWEAPKAPSASSIYPSLSDKSNPDESFVTSSSSVSAFPVLAETLPNATTDMHSHASLDKPFHFPSATLPSSGGYLGENIPSIVPPYLHATAPPYESADPPSKTPAESPSPFYPLFDTNFISPATSSGYSTFPMDGMDACAKMDSAPFPSAPPLDIFSLRDHFRPPDQHPGAIFPSISHESKPVAFEGGNIHDLSWGLESMVKPTSNETVPPLHSSSDSPPPGEPPKPP</sequence>
<accession>A0ABQ7J668</accession>
<organism evidence="3 4">
    <name type="scientific">Cardiosporidium cionae</name>
    <dbReference type="NCBI Taxonomy" id="476202"/>
    <lineage>
        <taxon>Eukaryota</taxon>
        <taxon>Sar</taxon>
        <taxon>Alveolata</taxon>
        <taxon>Apicomplexa</taxon>
        <taxon>Aconoidasida</taxon>
        <taxon>Nephromycida</taxon>
        <taxon>Cardiosporidium</taxon>
    </lineage>
</organism>
<evidence type="ECO:0000256" key="1">
    <source>
        <dbReference type="SAM" id="MobiDB-lite"/>
    </source>
</evidence>
<feature type="compositionally biased region" description="Pro residues" evidence="1">
    <location>
        <begin position="595"/>
        <end position="605"/>
    </location>
</feature>
<keyword evidence="4" id="KW-1185">Reference proteome</keyword>
<evidence type="ECO:0000313" key="3">
    <source>
        <dbReference type="EMBL" id="KAF8819471.1"/>
    </source>
</evidence>